<proteinExistence type="predicted"/>
<feature type="transmembrane region" description="Helical" evidence="1">
    <location>
        <begin position="51"/>
        <end position="72"/>
    </location>
</feature>
<gene>
    <name evidence="2" type="ORF">GCM10010387_49530</name>
</gene>
<protein>
    <recommendedName>
        <fullName evidence="4">DUF3311 domain-containing protein</fullName>
    </recommendedName>
</protein>
<comment type="caution">
    <text evidence="2">The sequence shown here is derived from an EMBL/GenBank/DDBJ whole genome shotgun (WGS) entry which is preliminary data.</text>
</comment>
<dbReference type="AlphaFoldDB" id="A0A918QJN9"/>
<sequence length="89" mass="9354">MRGDGRRAGSGGAGRVRRGTAGVCLLAPVVALLWVPGYAREEPRLAGVPFFYWYQLAWVPLCALGLLAAYLLTRRAAGPGPPPAPAPDP</sequence>
<dbReference type="Pfam" id="PF11755">
    <property type="entry name" value="DUF3311"/>
    <property type="match status" value="1"/>
</dbReference>
<evidence type="ECO:0008006" key="4">
    <source>
        <dbReference type="Google" id="ProtNLM"/>
    </source>
</evidence>
<keyword evidence="1" id="KW-1133">Transmembrane helix</keyword>
<keyword evidence="1" id="KW-0472">Membrane</keyword>
<organism evidence="2 3">
    <name type="scientific">Streptomyces inusitatus</name>
    <dbReference type="NCBI Taxonomy" id="68221"/>
    <lineage>
        <taxon>Bacteria</taxon>
        <taxon>Bacillati</taxon>
        <taxon>Actinomycetota</taxon>
        <taxon>Actinomycetes</taxon>
        <taxon>Kitasatosporales</taxon>
        <taxon>Streptomycetaceae</taxon>
        <taxon>Streptomyces</taxon>
    </lineage>
</organism>
<reference evidence="2" key="1">
    <citation type="journal article" date="2014" name="Int. J. Syst. Evol. Microbiol.">
        <title>Complete genome sequence of Corynebacterium casei LMG S-19264T (=DSM 44701T), isolated from a smear-ripened cheese.</title>
        <authorList>
            <consortium name="US DOE Joint Genome Institute (JGI-PGF)"/>
            <person name="Walter F."/>
            <person name="Albersmeier A."/>
            <person name="Kalinowski J."/>
            <person name="Ruckert C."/>
        </authorList>
    </citation>
    <scope>NUCLEOTIDE SEQUENCE</scope>
    <source>
        <strain evidence="2">JCM 4988</strain>
    </source>
</reference>
<feature type="transmembrane region" description="Helical" evidence="1">
    <location>
        <begin position="21"/>
        <end position="39"/>
    </location>
</feature>
<evidence type="ECO:0000256" key="1">
    <source>
        <dbReference type="SAM" id="Phobius"/>
    </source>
</evidence>
<dbReference type="Proteomes" id="UP000630936">
    <property type="component" value="Unassembled WGS sequence"/>
</dbReference>
<keyword evidence="3" id="KW-1185">Reference proteome</keyword>
<evidence type="ECO:0000313" key="3">
    <source>
        <dbReference type="Proteomes" id="UP000630936"/>
    </source>
</evidence>
<reference evidence="2" key="2">
    <citation type="submission" date="2020-09" db="EMBL/GenBank/DDBJ databases">
        <authorList>
            <person name="Sun Q."/>
            <person name="Ohkuma M."/>
        </authorList>
    </citation>
    <scope>NUCLEOTIDE SEQUENCE</scope>
    <source>
        <strain evidence="2">JCM 4988</strain>
    </source>
</reference>
<dbReference type="EMBL" id="BMWG01000019">
    <property type="protein sequence ID" value="GGZ49377.1"/>
    <property type="molecule type" value="Genomic_DNA"/>
</dbReference>
<name>A0A918QJN9_9ACTN</name>
<keyword evidence="1" id="KW-0812">Transmembrane</keyword>
<dbReference type="RefSeq" id="WP_190125422.1">
    <property type="nucleotide sequence ID" value="NZ_BMWG01000019.1"/>
</dbReference>
<accession>A0A918QJN9</accession>
<evidence type="ECO:0000313" key="2">
    <source>
        <dbReference type="EMBL" id="GGZ49377.1"/>
    </source>
</evidence>
<dbReference type="InterPro" id="IPR021741">
    <property type="entry name" value="DUF3311"/>
</dbReference>